<comment type="caution">
    <text evidence="4">The sequence shown here is derived from an EMBL/GenBank/DDBJ whole genome shotgun (WGS) entry which is preliminary data.</text>
</comment>
<proteinExistence type="predicted"/>
<gene>
    <name evidence="4" type="ORF">MKW98_015185</name>
</gene>
<feature type="transmembrane region" description="Helical" evidence="2">
    <location>
        <begin position="645"/>
        <end position="670"/>
    </location>
</feature>
<dbReference type="PANTHER" id="PTHR24177:SF365">
    <property type="entry name" value="ANKYRIN REPEAT-CONTAINING PROTEIN NPR4-LIKE ISOFORM X1"/>
    <property type="match status" value="1"/>
</dbReference>
<accession>A0AAD4T6N7</accession>
<feature type="repeat" description="ANK" evidence="1">
    <location>
        <begin position="226"/>
        <end position="258"/>
    </location>
</feature>
<dbReference type="AlphaFoldDB" id="A0AAD4T6N7"/>
<keyword evidence="2" id="KW-0472">Membrane</keyword>
<dbReference type="SUPFAM" id="SSF48403">
    <property type="entry name" value="Ankyrin repeat"/>
    <property type="match status" value="1"/>
</dbReference>
<organism evidence="4 5">
    <name type="scientific">Papaver atlanticum</name>
    <dbReference type="NCBI Taxonomy" id="357466"/>
    <lineage>
        <taxon>Eukaryota</taxon>
        <taxon>Viridiplantae</taxon>
        <taxon>Streptophyta</taxon>
        <taxon>Embryophyta</taxon>
        <taxon>Tracheophyta</taxon>
        <taxon>Spermatophyta</taxon>
        <taxon>Magnoliopsida</taxon>
        <taxon>Ranunculales</taxon>
        <taxon>Papaveraceae</taxon>
        <taxon>Papaveroideae</taxon>
        <taxon>Papaver</taxon>
    </lineage>
</organism>
<name>A0AAD4T6N7_9MAGN</name>
<feature type="transmembrane region" description="Helical" evidence="2">
    <location>
        <begin position="676"/>
        <end position="695"/>
    </location>
</feature>
<feature type="domain" description="PGG" evidence="3">
    <location>
        <begin position="551"/>
        <end position="668"/>
    </location>
</feature>
<feature type="transmembrane region" description="Helical" evidence="2">
    <location>
        <begin position="596"/>
        <end position="624"/>
    </location>
</feature>
<evidence type="ECO:0000313" key="4">
    <source>
        <dbReference type="EMBL" id="KAI3944033.1"/>
    </source>
</evidence>
<dbReference type="GO" id="GO:0016020">
    <property type="term" value="C:membrane"/>
    <property type="evidence" value="ECO:0007669"/>
    <property type="project" value="TreeGrafter"/>
</dbReference>
<dbReference type="SMART" id="SM00248">
    <property type="entry name" value="ANK"/>
    <property type="match status" value="3"/>
</dbReference>
<keyword evidence="1" id="KW-0040">ANK repeat</keyword>
<dbReference type="InterPro" id="IPR002110">
    <property type="entry name" value="Ankyrin_rpt"/>
</dbReference>
<dbReference type="EMBL" id="JAJJMB010004080">
    <property type="protein sequence ID" value="KAI3944033.1"/>
    <property type="molecule type" value="Genomic_DNA"/>
</dbReference>
<evidence type="ECO:0000259" key="3">
    <source>
        <dbReference type="Pfam" id="PF13962"/>
    </source>
</evidence>
<protein>
    <recommendedName>
        <fullName evidence="3">PGG domain-containing protein</fullName>
    </recommendedName>
</protein>
<keyword evidence="5" id="KW-1185">Reference proteome</keyword>
<evidence type="ECO:0000256" key="2">
    <source>
        <dbReference type="SAM" id="Phobius"/>
    </source>
</evidence>
<keyword evidence="2" id="KW-1133">Transmembrane helix</keyword>
<dbReference type="Proteomes" id="UP001202328">
    <property type="component" value="Unassembled WGS sequence"/>
</dbReference>
<evidence type="ECO:0000313" key="5">
    <source>
        <dbReference type="Proteomes" id="UP001202328"/>
    </source>
</evidence>
<dbReference type="InterPro" id="IPR026961">
    <property type="entry name" value="PGG_dom"/>
</dbReference>
<dbReference type="InterPro" id="IPR036770">
    <property type="entry name" value="Ankyrin_rpt-contain_sf"/>
</dbReference>
<dbReference type="Gene3D" id="1.25.40.20">
    <property type="entry name" value="Ankyrin repeat-containing domain"/>
    <property type="match status" value="2"/>
</dbReference>
<reference evidence="4" key="1">
    <citation type="submission" date="2022-04" db="EMBL/GenBank/DDBJ databases">
        <title>A functionally conserved STORR gene fusion in Papaver species that diverged 16.8 million years ago.</title>
        <authorList>
            <person name="Catania T."/>
        </authorList>
    </citation>
    <scope>NUCLEOTIDE SEQUENCE</scope>
    <source>
        <strain evidence="4">S-188037</strain>
    </source>
</reference>
<sequence>MGATTSTLENDIESAVTEMFESNLYTGGSLSISSEKSTERRLNQAPAETYMNVINSRDPHIQNTNSDPSYDIESLTILPPSRIQHYNIIGNYNSGTVYNYISINITSSMPVGINHNNRENYAEWEYVKSSSSEEVNLSIHDYSYGKLPTFKKDLIKEYQLLYKAALKGDWVRAKRILQVDPGAMTAKITVNQETALHIAAAAGHSTFAEKLVRLMPSDALESKKGDGETALHVVASAGLTRVAKVMVNKSPNLTQIRDNGERVPLITAVCSANLSDERIKEMVKYLCSVTRDEEPSPYSGVSGGGLICLTIDSGLYDIALYLIQNFPNLATEKNEDGYCALEMMAQHPSAFPSGSKLTSWHCLISPFLDVKRVVKEKLMHKQASALVKCMCTQISLMSSTEILRKFKDSSILETATRFGVVELVVESVQTFPDLLSLELNNNRTILEEAIIYRQEKIFNLICGINGNVKKFACFSDESNNTILHLAAKLAHSNRLHSVSSAPLQMQRELQWFKEVENITFQRHRQKKNNDGMTGRDLFTEQHKELMEKAEKCMKDTANTCMVVATLITTIVFSAALKVPGGTVNDTDSNGNGTPIFLSYNSFMVFAVADAFALFFSITSVLMFFSILTSRYAEDDFLYSLPNKMIIGLSTLFLSIATTIVAFGAALSIVLGRRWTWVPVFITLVACVPVILFSYLQFQLFIEVVHSTYGPRIFRRQSQRMQWTY</sequence>
<dbReference type="Pfam" id="PF13962">
    <property type="entry name" value="PGG"/>
    <property type="match status" value="1"/>
</dbReference>
<dbReference type="PANTHER" id="PTHR24177">
    <property type="entry name" value="CASKIN"/>
    <property type="match status" value="1"/>
</dbReference>
<keyword evidence="2" id="KW-0812">Transmembrane</keyword>
<dbReference type="PROSITE" id="PS50088">
    <property type="entry name" value="ANK_REPEAT"/>
    <property type="match status" value="1"/>
</dbReference>
<evidence type="ECO:0000256" key="1">
    <source>
        <dbReference type="PROSITE-ProRule" id="PRU00023"/>
    </source>
</evidence>